<dbReference type="InterPro" id="IPR009091">
    <property type="entry name" value="RCC1/BLIP-II"/>
</dbReference>
<keyword evidence="2" id="KW-0732">Signal</keyword>
<keyword evidence="4" id="KW-1185">Reference proteome</keyword>
<dbReference type="PANTHER" id="PTHR45982:SF1">
    <property type="entry name" value="REGULATOR OF CHROMOSOME CONDENSATION"/>
    <property type="match status" value="1"/>
</dbReference>
<dbReference type="SUPFAM" id="SSF50985">
    <property type="entry name" value="RCC1/BLIP-II"/>
    <property type="match status" value="1"/>
</dbReference>
<dbReference type="PROSITE" id="PS51257">
    <property type="entry name" value="PROKAR_LIPOPROTEIN"/>
    <property type="match status" value="1"/>
</dbReference>
<dbReference type="GO" id="GO:0005085">
    <property type="term" value="F:guanyl-nucleotide exchange factor activity"/>
    <property type="evidence" value="ECO:0007669"/>
    <property type="project" value="TreeGrafter"/>
</dbReference>
<evidence type="ECO:0000313" key="3">
    <source>
        <dbReference type="EMBL" id="AKV04014.1"/>
    </source>
</evidence>
<dbReference type="RefSeq" id="WP_146654684.1">
    <property type="nucleotide sequence ID" value="NZ_CP012333.1"/>
</dbReference>
<evidence type="ECO:0000256" key="1">
    <source>
        <dbReference type="SAM" id="MobiDB-lite"/>
    </source>
</evidence>
<dbReference type="Pfam" id="PF13540">
    <property type="entry name" value="RCC1_2"/>
    <property type="match status" value="3"/>
</dbReference>
<dbReference type="Proteomes" id="UP000064967">
    <property type="component" value="Chromosome"/>
</dbReference>
<evidence type="ECO:0000256" key="2">
    <source>
        <dbReference type="SAM" id="SignalP"/>
    </source>
</evidence>
<feature type="region of interest" description="Disordered" evidence="1">
    <location>
        <begin position="32"/>
        <end position="51"/>
    </location>
</feature>
<dbReference type="KEGG" id="llu:AKJ09_10677"/>
<sequence length="451" mass="44664">MKTTTRLVRWTTLGFGIWASCAFAIVACSSSDDTPPRETPSNDAGGTPTDAASADVAVNDAASDTGAEVIVDAAVDPVACSVTPCVLELAAGASSVCARVEDGTVRCWGSNASGELGRGPEGGDLSGTPSAVAGLANVTQLSGAISVPSDAYCARRSDGTVACWGSNTFGVLGRVVDGAVDVESSPTAMAVEGASGVASIAIGRSMACAAHTTSGMTCWGDNVSGQMPGQPLGDGVPFGPSRLDSVGKLDALALADRGTVALASNASLESWGLRGDMFGPGVGVLGREVSLDVAPPGRIDLAHASAVAASEGRACAIANGQVHCWGVGANGTSSVYPSPVALSAPKGVYAQTIAVGRKTACATLSDGSARCWGDNTRGQLGGGDSEVHFGAVVVAGLSARPVRMVTMDSATCAVLVTGGVQCWGGNSLGQLGIGKADPLTHLQPETVGISP</sequence>
<dbReference type="PROSITE" id="PS50012">
    <property type="entry name" value="RCC1_3"/>
    <property type="match status" value="1"/>
</dbReference>
<proteinExistence type="predicted"/>
<gene>
    <name evidence="3" type="ORF">AKJ09_10677</name>
</gene>
<name>A0A0K1QE27_9BACT</name>
<dbReference type="Gene3D" id="2.130.10.30">
    <property type="entry name" value="Regulator of chromosome condensation 1/beta-lactamase-inhibitor protein II"/>
    <property type="match status" value="2"/>
</dbReference>
<feature type="signal peptide" evidence="2">
    <location>
        <begin position="1"/>
        <end position="24"/>
    </location>
</feature>
<protein>
    <submittedName>
        <fullName evidence="3">Regulator of chromosome condensation RCC1</fullName>
    </submittedName>
</protein>
<dbReference type="InterPro" id="IPR051553">
    <property type="entry name" value="Ran_GTPase-activating"/>
</dbReference>
<dbReference type="STRING" id="1391654.AKJ09_10677"/>
<accession>A0A0K1QE27</accession>
<feature type="compositionally biased region" description="Polar residues" evidence="1">
    <location>
        <begin position="32"/>
        <end position="44"/>
    </location>
</feature>
<feature type="chain" id="PRO_5005467049" evidence="2">
    <location>
        <begin position="25"/>
        <end position="451"/>
    </location>
</feature>
<dbReference type="InterPro" id="IPR000408">
    <property type="entry name" value="Reg_chr_condens"/>
</dbReference>
<dbReference type="GO" id="GO:0005737">
    <property type="term" value="C:cytoplasm"/>
    <property type="evidence" value="ECO:0007669"/>
    <property type="project" value="TreeGrafter"/>
</dbReference>
<reference evidence="3 4" key="1">
    <citation type="submission" date="2015-08" db="EMBL/GenBank/DDBJ databases">
        <authorList>
            <person name="Babu N.S."/>
            <person name="Beckwith C.J."/>
            <person name="Beseler K.G."/>
            <person name="Brison A."/>
            <person name="Carone J.V."/>
            <person name="Caskin T.P."/>
            <person name="Diamond M."/>
            <person name="Durham M.E."/>
            <person name="Foxe J.M."/>
            <person name="Go M."/>
            <person name="Henderson B.A."/>
            <person name="Jones I.B."/>
            <person name="McGettigan J.A."/>
            <person name="Micheletti S.J."/>
            <person name="Nasrallah M.E."/>
            <person name="Ortiz D."/>
            <person name="Piller C.R."/>
            <person name="Privatt S.R."/>
            <person name="Schneider S.L."/>
            <person name="Sharp S."/>
            <person name="Smith T.C."/>
            <person name="Stanton J.D."/>
            <person name="Ullery H.E."/>
            <person name="Wilson R.J."/>
            <person name="Serrano M.G."/>
            <person name="Buck G."/>
            <person name="Lee V."/>
            <person name="Wang Y."/>
            <person name="Carvalho R."/>
            <person name="Voegtly L."/>
            <person name="Shi R."/>
            <person name="Duckworth R."/>
            <person name="Johnson A."/>
            <person name="Loviza R."/>
            <person name="Walstead R."/>
            <person name="Shah Z."/>
            <person name="Kiflezghi M."/>
            <person name="Wade K."/>
            <person name="Ball S.L."/>
            <person name="Bradley K.W."/>
            <person name="Asai D.J."/>
            <person name="Bowman C.A."/>
            <person name="Russell D.A."/>
            <person name="Pope W.H."/>
            <person name="Jacobs-Sera D."/>
            <person name="Hendrix R.W."/>
            <person name="Hatfull G.F."/>
        </authorList>
    </citation>
    <scope>NUCLEOTIDE SEQUENCE [LARGE SCALE GENOMIC DNA]</scope>
    <source>
        <strain evidence="3 4">DSM 27648</strain>
    </source>
</reference>
<dbReference type="PANTHER" id="PTHR45982">
    <property type="entry name" value="REGULATOR OF CHROMOSOME CONDENSATION"/>
    <property type="match status" value="1"/>
</dbReference>
<dbReference type="PRINTS" id="PR00633">
    <property type="entry name" value="RCCNDNSATION"/>
</dbReference>
<dbReference type="EMBL" id="CP012333">
    <property type="protein sequence ID" value="AKV04014.1"/>
    <property type="molecule type" value="Genomic_DNA"/>
</dbReference>
<evidence type="ECO:0000313" key="4">
    <source>
        <dbReference type="Proteomes" id="UP000064967"/>
    </source>
</evidence>
<dbReference type="AlphaFoldDB" id="A0A0K1QE27"/>
<organism evidence="3 4">
    <name type="scientific">Labilithrix luteola</name>
    <dbReference type="NCBI Taxonomy" id="1391654"/>
    <lineage>
        <taxon>Bacteria</taxon>
        <taxon>Pseudomonadati</taxon>
        <taxon>Myxococcota</taxon>
        <taxon>Polyangia</taxon>
        <taxon>Polyangiales</taxon>
        <taxon>Labilitrichaceae</taxon>
        <taxon>Labilithrix</taxon>
    </lineage>
</organism>